<sequence length="97" mass="10281">MEVSPVRNLMEMSATQWLASACRNSVRLVDGPAKVRQEKSARSLLAARTRVGLHAGFGAAAAQGAPVYAAGVDVPTQQITKGGLRGPQPWRDEPVIT</sequence>
<protein>
    <submittedName>
        <fullName evidence="1">Uncharacterized protein</fullName>
    </submittedName>
</protein>
<dbReference type="EMBL" id="BAAATE010000004">
    <property type="protein sequence ID" value="GAA2651666.1"/>
    <property type="molecule type" value="Genomic_DNA"/>
</dbReference>
<dbReference type="PROSITE" id="PS51257">
    <property type="entry name" value="PROKAR_LIPOPROTEIN"/>
    <property type="match status" value="1"/>
</dbReference>
<keyword evidence="2" id="KW-1185">Reference proteome</keyword>
<name>A0ABN3RHN6_9ACTN</name>
<dbReference type="Proteomes" id="UP001501666">
    <property type="component" value="Unassembled WGS sequence"/>
</dbReference>
<reference evidence="1 2" key="1">
    <citation type="journal article" date="2019" name="Int. J. Syst. Evol. Microbiol.">
        <title>The Global Catalogue of Microorganisms (GCM) 10K type strain sequencing project: providing services to taxonomists for standard genome sequencing and annotation.</title>
        <authorList>
            <consortium name="The Broad Institute Genomics Platform"/>
            <consortium name="The Broad Institute Genome Sequencing Center for Infectious Disease"/>
            <person name="Wu L."/>
            <person name="Ma J."/>
        </authorList>
    </citation>
    <scope>NUCLEOTIDE SEQUENCE [LARGE SCALE GENOMIC DNA]</scope>
    <source>
        <strain evidence="1 2">JCM 6835</strain>
    </source>
</reference>
<evidence type="ECO:0000313" key="2">
    <source>
        <dbReference type="Proteomes" id="UP001501666"/>
    </source>
</evidence>
<organism evidence="1 2">
    <name type="scientific">Nonomuraea recticatena</name>
    <dbReference type="NCBI Taxonomy" id="46178"/>
    <lineage>
        <taxon>Bacteria</taxon>
        <taxon>Bacillati</taxon>
        <taxon>Actinomycetota</taxon>
        <taxon>Actinomycetes</taxon>
        <taxon>Streptosporangiales</taxon>
        <taxon>Streptosporangiaceae</taxon>
        <taxon>Nonomuraea</taxon>
    </lineage>
</organism>
<evidence type="ECO:0000313" key="1">
    <source>
        <dbReference type="EMBL" id="GAA2651666.1"/>
    </source>
</evidence>
<accession>A0ABN3RHN6</accession>
<comment type="caution">
    <text evidence="1">The sequence shown here is derived from an EMBL/GenBank/DDBJ whole genome shotgun (WGS) entry which is preliminary data.</text>
</comment>
<proteinExistence type="predicted"/>
<gene>
    <name evidence="1" type="ORF">GCM10010412_018210</name>
</gene>